<feature type="domain" description="TehB/YeaR-like" evidence="1">
    <location>
        <begin position="72"/>
        <end position="146"/>
    </location>
</feature>
<sequence length="156" mass="17188">MPRQILGFERDAAGEWIVRLDCGHRRHVRHRPPLSDYPWLADAAAREARVGAAIECGRCGRGELPAGAAEYRTTATFDEATLPAGLRRDHTIRAGSWGRVEVLEGRLRFVMPPLAVDRELAAGEHAIIPPEVPHHVEPLGAVRMRVVFLRAPGPDA</sequence>
<dbReference type="InterPro" id="IPR015392">
    <property type="entry name" value="TehB/YeaR-like_dom"/>
</dbReference>
<dbReference type="Pfam" id="PF09313">
    <property type="entry name" value="TehB-like"/>
    <property type="match status" value="1"/>
</dbReference>
<protein>
    <submittedName>
        <fullName evidence="2">DUF3565 domain-containing protein</fullName>
    </submittedName>
</protein>
<dbReference type="AlphaFoldDB" id="A0A9X3ES97"/>
<gene>
    <name evidence="2" type="ORF">OV079_28275</name>
</gene>
<dbReference type="Pfam" id="PF12088">
    <property type="entry name" value="DUF3565"/>
    <property type="match status" value="1"/>
</dbReference>
<accession>A0A9X3ES97</accession>
<reference evidence="2" key="1">
    <citation type="submission" date="2022-11" db="EMBL/GenBank/DDBJ databases">
        <title>Minimal conservation of predation-associated metabolite biosynthetic gene clusters underscores biosynthetic potential of Myxococcota including descriptions for ten novel species: Archangium lansinium sp. nov., Myxococcus landrumus sp. nov., Nannocystis bai.</title>
        <authorList>
            <person name="Ahearne A."/>
            <person name="Stevens C."/>
            <person name="Phillips K."/>
        </authorList>
    </citation>
    <scope>NUCLEOTIDE SEQUENCE</scope>
    <source>
        <strain evidence="2">Na p29</strain>
    </source>
</reference>
<dbReference type="EMBL" id="JAPNKE010000002">
    <property type="protein sequence ID" value="MCY1009392.1"/>
    <property type="molecule type" value="Genomic_DNA"/>
</dbReference>
<comment type="caution">
    <text evidence="2">The sequence shown here is derived from an EMBL/GenBank/DDBJ whole genome shotgun (WGS) entry which is preliminary data.</text>
</comment>
<name>A0A9X3ES97_9BACT</name>
<dbReference type="InterPro" id="IPR014710">
    <property type="entry name" value="RmlC-like_jellyroll"/>
</dbReference>
<dbReference type="Proteomes" id="UP001150924">
    <property type="component" value="Unassembled WGS sequence"/>
</dbReference>
<evidence type="ECO:0000313" key="2">
    <source>
        <dbReference type="EMBL" id="MCY1009392.1"/>
    </source>
</evidence>
<dbReference type="InterPro" id="IPR021948">
    <property type="entry name" value="DUF3565"/>
</dbReference>
<dbReference type="RefSeq" id="WP_267772059.1">
    <property type="nucleotide sequence ID" value="NZ_JAPNKE010000002.1"/>
</dbReference>
<dbReference type="Gene3D" id="2.60.120.10">
    <property type="entry name" value="Jelly Rolls"/>
    <property type="match status" value="1"/>
</dbReference>
<evidence type="ECO:0000259" key="1">
    <source>
        <dbReference type="Pfam" id="PF09313"/>
    </source>
</evidence>
<dbReference type="SUPFAM" id="SSF51197">
    <property type="entry name" value="Clavaminate synthase-like"/>
    <property type="match status" value="1"/>
</dbReference>
<proteinExistence type="predicted"/>
<keyword evidence="3" id="KW-1185">Reference proteome</keyword>
<organism evidence="2 3">
    <name type="scientific">Nannocystis pusilla</name>
    <dbReference type="NCBI Taxonomy" id="889268"/>
    <lineage>
        <taxon>Bacteria</taxon>
        <taxon>Pseudomonadati</taxon>
        <taxon>Myxococcota</taxon>
        <taxon>Polyangia</taxon>
        <taxon>Nannocystales</taxon>
        <taxon>Nannocystaceae</taxon>
        <taxon>Nannocystis</taxon>
    </lineage>
</organism>
<evidence type="ECO:0000313" key="3">
    <source>
        <dbReference type="Proteomes" id="UP001150924"/>
    </source>
</evidence>